<evidence type="ECO:0000256" key="2">
    <source>
        <dbReference type="ARBA" id="ARBA00012438"/>
    </source>
</evidence>
<dbReference type="InterPro" id="IPR003661">
    <property type="entry name" value="HisK_dim/P_dom"/>
</dbReference>
<dbReference type="InterPro" id="IPR003594">
    <property type="entry name" value="HATPase_dom"/>
</dbReference>
<accession>A0ABU1NES1</accession>
<evidence type="ECO:0000313" key="7">
    <source>
        <dbReference type="EMBL" id="MDR6536914.1"/>
    </source>
</evidence>
<dbReference type="Gene3D" id="3.30.565.10">
    <property type="entry name" value="Histidine kinase-like ATPase, C-terminal domain"/>
    <property type="match status" value="1"/>
</dbReference>
<dbReference type="NCBIfam" id="TIGR00229">
    <property type="entry name" value="sensory_box"/>
    <property type="match status" value="1"/>
</dbReference>
<keyword evidence="3" id="KW-0597">Phosphoprotein</keyword>
<dbReference type="InterPro" id="IPR005467">
    <property type="entry name" value="His_kinase_dom"/>
</dbReference>
<dbReference type="SMART" id="SM00387">
    <property type="entry name" value="HATPase_c"/>
    <property type="match status" value="1"/>
</dbReference>
<comment type="caution">
    <text evidence="7">The sequence shown here is derived from an EMBL/GenBank/DDBJ whole genome shotgun (WGS) entry which is preliminary data.</text>
</comment>
<dbReference type="SUPFAM" id="SSF55785">
    <property type="entry name" value="PYP-like sensor domain (PAS domain)"/>
    <property type="match status" value="2"/>
</dbReference>
<sequence>MDNHTEIAESPPGSSAAPLDWARAALEQSGDGIEVVDRRSLRLVDLNAAAAKRIGHSRDALLGTPPWSHMEGGTQASYEALFDEVIKAFPRSLSSEQRYRLPDGSFMEAEVTQTALRVGDRWLMVVATRDITDQKKEQFRSTLLSQAFDSSHDCMLIVDRGRMQHIDCNEAACRHHGMTRHDLLQVPPWMLWSDGRTREELEREYDDAIALWPLPRRRMAPAAGSRTDTQALTEEHQQAIRVDGRWMLVVTTREVRDDTIRQEVAALTRANDELKQFAYVTSHDLFEPLRMMSSYSELLRRRYGDRLDSDARDFIDYIAGGAERMKRLIDDLLLYSRTERSSVPLKQLRLDGVLDDALANLANAIERSGAVIERGPLPEVMGEPTGLMQVFQNLIGNAIKFTAPGVRPRVRISASEDEANWIVTVRDNGIGIAPEHFERIFVIFQRLHAQDLYEGTGMGLAICKKIVERHGGHIRVDSAPGSGTSFSVYLPKAAA</sequence>
<name>A0ABU1NES1_9BURK</name>
<reference evidence="7 8" key="1">
    <citation type="submission" date="2023-07" db="EMBL/GenBank/DDBJ databases">
        <title>Sorghum-associated microbial communities from plants grown in Nebraska, USA.</title>
        <authorList>
            <person name="Schachtman D."/>
        </authorList>
    </citation>
    <scope>NUCLEOTIDE SEQUENCE [LARGE SCALE GENOMIC DNA]</scope>
    <source>
        <strain evidence="7 8">DS1781</strain>
    </source>
</reference>
<evidence type="ECO:0000313" key="8">
    <source>
        <dbReference type="Proteomes" id="UP001184230"/>
    </source>
</evidence>
<organism evidence="7 8">
    <name type="scientific">Variovorax soli</name>
    <dbReference type="NCBI Taxonomy" id="376815"/>
    <lineage>
        <taxon>Bacteria</taxon>
        <taxon>Pseudomonadati</taxon>
        <taxon>Pseudomonadota</taxon>
        <taxon>Betaproteobacteria</taxon>
        <taxon>Burkholderiales</taxon>
        <taxon>Comamonadaceae</taxon>
        <taxon>Variovorax</taxon>
    </lineage>
</organism>
<dbReference type="Pfam" id="PF00512">
    <property type="entry name" value="HisKA"/>
    <property type="match status" value="1"/>
</dbReference>
<comment type="catalytic activity">
    <reaction evidence="1">
        <text>ATP + protein L-histidine = ADP + protein N-phospho-L-histidine.</text>
        <dbReference type="EC" id="2.7.13.3"/>
    </reaction>
</comment>
<dbReference type="PROSITE" id="PS50109">
    <property type="entry name" value="HIS_KIN"/>
    <property type="match status" value="1"/>
</dbReference>
<dbReference type="SMART" id="SM00388">
    <property type="entry name" value="HisKA"/>
    <property type="match status" value="1"/>
</dbReference>
<dbReference type="Pfam" id="PF13188">
    <property type="entry name" value="PAS_8"/>
    <property type="match status" value="1"/>
</dbReference>
<evidence type="ECO:0000256" key="4">
    <source>
        <dbReference type="ARBA" id="ARBA00022679"/>
    </source>
</evidence>
<dbReference type="InterPro" id="IPR013767">
    <property type="entry name" value="PAS_fold"/>
</dbReference>
<evidence type="ECO:0000256" key="5">
    <source>
        <dbReference type="ARBA" id="ARBA00022777"/>
    </source>
</evidence>
<dbReference type="PANTHER" id="PTHR43304">
    <property type="entry name" value="PHYTOCHROME-LIKE PROTEIN CPH1"/>
    <property type="match status" value="1"/>
</dbReference>
<proteinExistence type="predicted"/>
<evidence type="ECO:0000256" key="1">
    <source>
        <dbReference type="ARBA" id="ARBA00000085"/>
    </source>
</evidence>
<keyword evidence="4" id="KW-0808">Transferase</keyword>
<dbReference type="InterPro" id="IPR052162">
    <property type="entry name" value="Sensor_kinase/Photoreceptor"/>
</dbReference>
<dbReference type="InterPro" id="IPR035965">
    <property type="entry name" value="PAS-like_dom_sf"/>
</dbReference>
<dbReference type="EC" id="2.7.13.3" evidence="2"/>
<dbReference type="SMART" id="SM00091">
    <property type="entry name" value="PAS"/>
    <property type="match status" value="2"/>
</dbReference>
<evidence type="ECO:0000256" key="3">
    <source>
        <dbReference type="ARBA" id="ARBA00022553"/>
    </source>
</evidence>
<dbReference type="PANTHER" id="PTHR43304:SF1">
    <property type="entry name" value="PAC DOMAIN-CONTAINING PROTEIN"/>
    <property type="match status" value="1"/>
</dbReference>
<dbReference type="CDD" id="cd00082">
    <property type="entry name" value="HisKA"/>
    <property type="match status" value="1"/>
</dbReference>
<dbReference type="PRINTS" id="PR00344">
    <property type="entry name" value="BCTRLSENSOR"/>
</dbReference>
<dbReference type="Proteomes" id="UP001184230">
    <property type="component" value="Unassembled WGS sequence"/>
</dbReference>
<dbReference type="InterPro" id="IPR036890">
    <property type="entry name" value="HATPase_C_sf"/>
</dbReference>
<gene>
    <name evidence="7" type="ORF">J2739_002687</name>
</gene>
<dbReference type="Pfam" id="PF02518">
    <property type="entry name" value="HATPase_c"/>
    <property type="match status" value="1"/>
</dbReference>
<keyword evidence="5" id="KW-0418">Kinase</keyword>
<dbReference type="InterPro" id="IPR000014">
    <property type="entry name" value="PAS"/>
</dbReference>
<dbReference type="InterPro" id="IPR036097">
    <property type="entry name" value="HisK_dim/P_sf"/>
</dbReference>
<dbReference type="SUPFAM" id="SSF47384">
    <property type="entry name" value="Homodimeric domain of signal transducing histidine kinase"/>
    <property type="match status" value="1"/>
</dbReference>
<dbReference type="EMBL" id="JAVDRF010000005">
    <property type="protein sequence ID" value="MDR6536914.1"/>
    <property type="molecule type" value="Genomic_DNA"/>
</dbReference>
<feature type="domain" description="Histidine kinase" evidence="6">
    <location>
        <begin position="280"/>
        <end position="494"/>
    </location>
</feature>
<dbReference type="InterPro" id="IPR004358">
    <property type="entry name" value="Sig_transdc_His_kin-like_C"/>
</dbReference>
<dbReference type="Gene3D" id="1.10.287.130">
    <property type="match status" value="1"/>
</dbReference>
<protein>
    <recommendedName>
        <fullName evidence="2">histidine kinase</fullName>
        <ecNumber evidence="2">2.7.13.3</ecNumber>
    </recommendedName>
</protein>
<dbReference type="RefSeq" id="WP_309902376.1">
    <property type="nucleotide sequence ID" value="NZ_JAVDRF010000005.1"/>
</dbReference>
<dbReference type="SUPFAM" id="SSF55874">
    <property type="entry name" value="ATPase domain of HSP90 chaperone/DNA topoisomerase II/histidine kinase"/>
    <property type="match status" value="1"/>
</dbReference>
<keyword evidence="8" id="KW-1185">Reference proteome</keyword>
<dbReference type="Gene3D" id="3.30.450.20">
    <property type="entry name" value="PAS domain"/>
    <property type="match status" value="2"/>
</dbReference>
<dbReference type="Pfam" id="PF00989">
    <property type="entry name" value="PAS"/>
    <property type="match status" value="1"/>
</dbReference>
<evidence type="ECO:0000259" key="6">
    <source>
        <dbReference type="PROSITE" id="PS50109"/>
    </source>
</evidence>